<dbReference type="AlphaFoldDB" id="A0A6J1HPX9"/>
<dbReference type="Pfam" id="PF03024">
    <property type="entry name" value="Folate_rec"/>
    <property type="match status" value="1"/>
</dbReference>
<gene>
    <name evidence="7" type="primary">LOC111465618</name>
</gene>
<accession>A0A6J1HPX9</accession>
<evidence type="ECO:0000256" key="2">
    <source>
        <dbReference type="ARBA" id="ARBA00023157"/>
    </source>
</evidence>
<evidence type="ECO:0000256" key="1">
    <source>
        <dbReference type="ARBA" id="ARBA00022729"/>
    </source>
</evidence>
<reference evidence="7" key="1">
    <citation type="submission" date="2025-08" db="UniProtKB">
        <authorList>
            <consortium name="RefSeq"/>
        </authorList>
    </citation>
    <scope>IDENTIFICATION</scope>
    <source>
        <tissue evidence="7">Young leaves</tissue>
    </source>
</reference>
<evidence type="ECO:0000259" key="5">
    <source>
        <dbReference type="Pfam" id="PF03024"/>
    </source>
</evidence>
<proteinExistence type="predicted"/>
<dbReference type="RefSeq" id="XP_022965860.1">
    <property type="nucleotide sequence ID" value="XM_023110092.1"/>
</dbReference>
<dbReference type="GeneID" id="111465618"/>
<keyword evidence="4" id="KW-0472">Membrane</keyword>
<dbReference type="Proteomes" id="UP000504608">
    <property type="component" value="Unplaced"/>
</dbReference>
<feature type="transmembrane region" description="Helical" evidence="4">
    <location>
        <begin position="174"/>
        <end position="191"/>
    </location>
</feature>
<keyword evidence="6" id="KW-1185">Reference proteome</keyword>
<name>A0A6J1HPX9_CUCMA</name>
<organism evidence="6 7">
    <name type="scientific">Cucurbita maxima</name>
    <name type="common">Pumpkin</name>
    <name type="synonym">Winter squash</name>
    <dbReference type="NCBI Taxonomy" id="3661"/>
    <lineage>
        <taxon>Eukaryota</taxon>
        <taxon>Viridiplantae</taxon>
        <taxon>Streptophyta</taxon>
        <taxon>Embryophyta</taxon>
        <taxon>Tracheophyta</taxon>
        <taxon>Spermatophyta</taxon>
        <taxon>Magnoliopsida</taxon>
        <taxon>eudicotyledons</taxon>
        <taxon>Gunneridae</taxon>
        <taxon>Pentapetalae</taxon>
        <taxon>rosids</taxon>
        <taxon>fabids</taxon>
        <taxon>Cucurbitales</taxon>
        <taxon>Cucurbitaceae</taxon>
        <taxon>Cucurbiteae</taxon>
        <taxon>Cucurbita</taxon>
    </lineage>
</organism>
<keyword evidence="4" id="KW-1133">Transmembrane helix</keyword>
<feature type="region of interest" description="Disordered" evidence="3">
    <location>
        <begin position="211"/>
        <end position="232"/>
    </location>
</feature>
<dbReference type="InterPro" id="IPR018143">
    <property type="entry name" value="Folate_rcpt-like"/>
</dbReference>
<evidence type="ECO:0000256" key="4">
    <source>
        <dbReference type="SAM" id="Phobius"/>
    </source>
</evidence>
<feature type="domain" description="Folate receptor-like" evidence="5">
    <location>
        <begin position="19"/>
        <end position="116"/>
    </location>
</feature>
<dbReference type="InterPro" id="IPR053305">
    <property type="entry name" value="Folate-binding_rcpt-like"/>
</dbReference>
<evidence type="ECO:0000313" key="7">
    <source>
        <dbReference type="RefSeq" id="XP_022965860.1"/>
    </source>
</evidence>
<keyword evidence="4" id="KW-0812">Transmembrane</keyword>
<sequence length="232" mass="25758">MMSAFQKVVVSHPSQWKENLQKRRLASTGEGNQECLQLWELLECSICDPLVGIQPGPPLICPSFCDRVFNTCSDAYFSVDAKTQVLAPCGVNDFVCGRASEWVSNGTQLCSAAGFSVKIPNDETSCYGSKARLDSIANSWKSSPSVVVSQRTGHLGVLEDFQQWVKEMSFREQVSWLISSMVLSAGLLLASKRKSHIQRQKYDAIRRATKKMEASMSPNSLGTQGIRKRSRR</sequence>
<dbReference type="PANTHER" id="PTHR37390">
    <property type="entry name" value="OS02G0592500 PROTEIN"/>
    <property type="match status" value="1"/>
</dbReference>
<evidence type="ECO:0000313" key="6">
    <source>
        <dbReference type="Proteomes" id="UP000504608"/>
    </source>
</evidence>
<keyword evidence="1" id="KW-0732">Signal</keyword>
<dbReference type="PANTHER" id="PTHR37390:SF1">
    <property type="entry name" value="FOLATE-BINDING PROTEIN 1"/>
    <property type="match status" value="1"/>
</dbReference>
<keyword evidence="2" id="KW-1015">Disulfide bond</keyword>
<evidence type="ECO:0000256" key="3">
    <source>
        <dbReference type="SAM" id="MobiDB-lite"/>
    </source>
</evidence>
<protein>
    <submittedName>
        <fullName evidence="7">Uncharacterized protein LOC111465618 isoform X2</fullName>
    </submittedName>
</protein>